<accession>A0A378J8K5</accession>
<dbReference type="SUPFAM" id="SSF51735">
    <property type="entry name" value="NAD(P)-binding Rossmann-fold domains"/>
    <property type="match status" value="1"/>
</dbReference>
<evidence type="ECO:0000259" key="4">
    <source>
        <dbReference type="Pfam" id="PF03446"/>
    </source>
</evidence>
<keyword evidence="7" id="KW-1185">Reference proteome</keyword>
<dbReference type="InterPro" id="IPR015815">
    <property type="entry name" value="HIBADH-related"/>
</dbReference>
<proteinExistence type="predicted"/>
<dbReference type="InterPro" id="IPR013328">
    <property type="entry name" value="6PGD_dom2"/>
</dbReference>
<dbReference type="PANTHER" id="PTHR43580:SF2">
    <property type="entry name" value="CYTOKINE-LIKE NUCLEAR FACTOR N-PAC"/>
    <property type="match status" value="1"/>
</dbReference>
<evidence type="ECO:0000313" key="6">
    <source>
        <dbReference type="EMBL" id="STX44154.1"/>
    </source>
</evidence>
<evidence type="ECO:0000259" key="5">
    <source>
        <dbReference type="Pfam" id="PF14833"/>
    </source>
</evidence>
<dbReference type="PANTHER" id="PTHR43580">
    <property type="entry name" value="OXIDOREDUCTASE GLYR1-RELATED"/>
    <property type="match status" value="1"/>
</dbReference>
<dbReference type="Gene3D" id="3.40.50.720">
    <property type="entry name" value="NAD(P)-binding Rossmann-like Domain"/>
    <property type="match status" value="1"/>
</dbReference>
<feature type="domain" description="3-hydroxyisobutyrate dehydrogenase-like NAD-binding" evidence="5">
    <location>
        <begin position="188"/>
        <end position="303"/>
    </location>
</feature>
<dbReference type="GO" id="GO:0008679">
    <property type="term" value="F:2-hydroxy-3-oxopropionate reductase activity"/>
    <property type="evidence" value="ECO:0007669"/>
    <property type="project" value="UniProtKB-EC"/>
</dbReference>
<dbReference type="GO" id="GO:0050661">
    <property type="term" value="F:NADP binding"/>
    <property type="evidence" value="ECO:0007669"/>
    <property type="project" value="InterPro"/>
</dbReference>
<dbReference type="SUPFAM" id="SSF48179">
    <property type="entry name" value="6-phosphogluconate dehydrogenase C-terminal domain-like"/>
    <property type="match status" value="1"/>
</dbReference>
<keyword evidence="1 6" id="KW-0560">Oxidoreductase</keyword>
<evidence type="ECO:0000256" key="3">
    <source>
        <dbReference type="PIRSR" id="PIRSR000103-1"/>
    </source>
</evidence>
<dbReference type="EC" id="1.1.1.60" evidence="6"/>
<dbReference type="OrthoDB" id="9786703at2"/>
<dbReference type="EMBL" id="UGOA01000001">
    <property type="protein sequence ID" value="STX44154.1"/>
    <property type="molecule type" value="Genomic_DNA"/>
</dbReference>
<evidence type="ECO:0000256" key="2">
    <source>
        <dbReference type="ARBA" id="ARBA00023027"/>
    </source>
</evidence>
<dbReference type="InterPro" id="IPR006115">
    <property type="entry name" value="6PGDH_NADP-bd"/>
</dbReference>
<sequence length="314" mass="34477">MSTRLGKLENRYKHVLAAVFGETGMKVTLIGLGKMGSVLAQRLLDANFELTVFNRTREKMQPLITMGAKGASSLEDAVTGKELIITSLLDDNAVLQTVDGFIHFMKPGAIHLGTSTILPETSKQLTTLHDKHGLIYIAGNVLGVPKAAARGELTTIAAGSAEAIEQCRPVFNAYSTKIITAGSMPYQANVIKICMNYLLVSTIETMGELYTFAEKSQVDTGILNTLFHSVFAHPAFQLYVDKIKERNFDDVNFDLKGGFKDLNLFQQALTNAQVVPHIANIIKDKFIIALAHHLEEKDWSAVTEITRLQANILN</sequence>
<gene>
    <name evidence="6" type="primary">garR_1</name>
    <name evidence="6" type="ORF">NCTC13292_02597</name>
</gene>
<keyword evidence="2" id="KW-0520">NAD</keyword>
<evidence type="ECO:0000256" key="1">
    <source>
        <dbReference type="ARBA" id="ARBA00023002"/>
    </source>
</evidence>
<dbReference type="Pfam" id="PF03446">
    <property type="entry name" value="NAD_binding_2"/>
    <property type="match status" value="1"/>
</dbReference>
<dbReference type="RefSeq" id="WP_115222151.1">
    <property type="nucleotide sequence ID" value="NZ_CAXYJE010000001.1"/>
</dbReference>
<protein>
    <submittedName>
        <fullName evidence="6">3-hydroxyisobutyrate dehydrogenase</fullName>
        <ecNumber evidence="6">1.1.1.60</ecNumber>
    </submittedName>
</protein>
<dbReference type="Proteomes" id="UP000254677">
    <property type="component" value="Unassembled WGS sequence"/>
</dbReference>
<name>A0A378J8K5_9GAMM</name>
<dbReference type="Gene3D" id="1.10.1040.10">
    <property type="entry name" value="N-(1-d-carboxylethyl)-l-norvaline Dehydrogenase, domain 2"/>
    <property type="match status" value="1"/>
</dbReference>
<dbReference type="GO" id="GO:0051287">
    <property type="term" value="F:NAD binding"/>
    <property type="evidence" value="ECO:0007669"/>
    <property type="project" value="InterPro"/>
</dbReference>
<dbReference type="InterPro" id="IPR036291">
    <property type="entry name" value="NAD(P)-bd_dom_sf"/>
</dbReference>
<feature type="active site" evidence="3">
    <location>
        <position position="192"/>
    </location>
</feature>
<reference evidence="6 7" key="1">
    <citation type="submission" date="2018-06" db="EMBL/GenBank/DDBJ databases">
        <authorList>
            <consortium name="Pathogen Informatics"/>
            <person name="Doyle S."/>
        </authorList>
    </citation>
    <scope>NUCLEOTIDE SEQUENCE [LARGE SCALE GENOMIC DNA]</scope>
    <source>
        <strain evidence="6 7">NCTC13292</strain>
    </source>
</reference>
<evidence type="ECO:0000313" key="7">
    <source>
        <dbReference type="Proteomes" id="UP000254677"/>
    </source>
</evidence>
<dbReference type="InterPro" id="IPR029154">
    <property type="entry name" value="HIBADH-like_NADP-bd"/>
</dbReference>
<dbReference type="PIRSF" id="PIRSF000103">
    <property type="entry name" value="HIBADH"/>
    <property type="match status" value="1"/>
</dbReference>
<dbReference type="InterPro" id="IPR051265">
    <property type="entry name" value="HIBADH-related_NP60_sf"/>
</dbReference>
<dbReference type="Pfam" id="PF14833">
    <property type="entry name" value="NAD_binding_11"/>
    <property type="match status" value="1"/>
</dbReference>
<feature type="domain" description="6-phosphogluconate dehydrogenase NADP-binding" evidence="4">
    <location>
        <begin position="26"/>
        <end position="181"/>
    </location>
</feature>
<dbReference type="AlphaFoldDB" id="A0A378J8K5"/>
<organism evidence="6 7">
    <name type="scientific">Legionella donaldsonii</name>
    <dbReference type="NCBI Taxonomy" id="45060"/>
    <lineage>
        <taxon>Bacteria</taxon>
        <taxon>Pseudomonadati</taxon>
        <taxon>Pseudomonadota</taxon>
        <taxon>Gammaproteobacteria</taxon>
        <taxon>Legionellales</taxon>
        <taxon>Legionellaceae</taxon>
        <taxon>Legionella</taxon>
    </lineage>
</organism>
<dbReference type="InterPro" id="IPR008927">
    <property type="entry name" value="6-PGluconate_DH-like_C_sf"/>
</dbReference>